<feature type="compositionally biased region" description="Basic and acidic residues" evidence="1">
    <location>
        <begin position="176"/>
        <end position="186"/>
    </location>
</feature>
<proteinExistence type="predicted"/>
<name>A0A212J4H9_9FIRM</name>
<gene>
    <name evidence="2" type="ORF">KL86CLO1_10497</name>
</gene>
<evidence type="ECO:0000256" key="1">
    <source>
        <dbReference type="SAM" id="MobiDB-lite"/>
    </source>
</evidence>
<accession>A0A212J4H9</accession>
<evidence type="ECO:0000313" key="2">
    <source>
        <dbReference type="EMBL" id="SBV94317.1"/>
    </source>
</evidence>
<dbReference type="InterPro" id="IPR009636">
    <property type="entry name" value="SCAF"/>
</dbReference>
<feature type="region of interest" description="Disordered" evidence="1">
    <location>
        <begin position="169"/>
        <end position="226"/>
    </location>
</feature>
<organism evidence="2">
    <name type="scientific">uncultured Eubacteriales bacterium</name>
    <dbReference type="NCBI Taxonomy" id="172733"/>
    <lineage>
        <taxon>Bacteria</taxon>
        <taxon>Bacillati</taxon>
        <taxon>Bacillota</taxon>
        <taxon>Clostridia</taxon>
        <taxon>Eubacteriales</taxon>
        <taxon>environmental samples</taxon>
    </lineage>
</organism>
<protein>
    <submittedName>
        <fullName evidence="2">Putative Minor structural GP20 protein</fullName>
    </submittedName>
</protein>
<sequence length="226" mass="24056">MSVEVAIQTARKENSMITESIKSLLGEELSAQVDEALKGKGKDGKDVDLVVGNDGSFVPSDKYDGEKRRAAAAETALKTAADAVKALGGTGDPATLGEDVIKAQGDMETLKTNHKKELASIRKDTALRMALSGLVHDPADVISRLPEEKIEVGEDGSLKTDLTELLKPIQESKPYLFKEQKKEEQPPLKGALPAPPAGGSPAEKPTSQMTYSELDAYMKANPGAQI</sequence>
<dbReference type="EMBL" id="FLUN01000001">
    <property type="protein sequence ID" value="SBV94317.1"/>
    <property type="molecule type" value="Genomic_DNA"/>
</dbReference>
<dbReference type="Pfam" id="PF06810">
    <property type="entry name" value="Phage_scaffold"/>
    <property type="match status" value="1"/>
</dbReference>
<reference evidence="2" key="1">
    <citation type="submission" date="2016-04" db="EMBL/GenBank/DDBJ databases">
        <authorList>
            <person name="Evans L.H."/>
            <person name="Alamgir A."/>
            <person name="Owens N."/>
            <person name="Weber N.D."/>
            <person name="Virtaneva K."/>
            <person name="Barbian K."/>
            <person name="Babar A."/>
            <person name="Rosenke K."/>
        </authorList>
    </citation>
    <scope>NUCLEOTIDE SEQUENCE</scope>
    <source>
        <strain evidence="2">86</strain>
    </source>
</reference>
<dbReference type="AlphaFoldDB" id="A0A212J4H9"/>